<dbReference type="PANTHER" id="PTHR10938">
    <property type="entry name" value="TRANSLATION INITIATION FACTOR IF-3"/>
    <property type="match status" value="1"/>
</dbReference>
<dbReference type="STRING" id="1798553.A3H70_04240"/>
<dbReference type="AlphaFoldDB" id="A0A1G2BU78"/>
<keyword evidence="2 7" id="KW-0396">Initiation factor</keyword>
<dbReference type="EMBL" id="MHKO01000018">
    <property type="protein sequence ID" value="OGY92642.1"/>
    <property type="molecule type" value="Genomic_DNA"/>
</dbReference>
<evidence type="ECO:0000313" key="7">
    <source>
        <dbReference type="EMBL" id="OGY92642.1"/>
    </source>
</evidence>
<dbReference type="Gene3D" id="3.10.20.80">
    <property type="entry name" value="Translation initiation factor 3 (IF-3), N-terminal domain"/>
    <property type="match status" value="1"/>
</dbReference>
<dbReference type="GO" id="GO:0003743">
    <property type="term" value="F:translation initiation factor activity"/>
    <property type="evidence" value="ECO:0007669"/>
    <property type="project" value="UniProtKB-UniRule"/>
</dbReference>
<dbReference type="SUPFAM" id="SSF55200">
    <property type="entry name" value="Translation initiation factor IF3, C-terminal domain"/>
    <property type="match status" value="1"/>
</dbReference>
<dbReference type="NCBIfam" id="TIGR00168">
    <property type="entry name" value="infC"/>
    <property type="match status" value="1"/>
</dbReference>
<accession>A0A1G2BU78</accession>
<dbReference type="GO" id="GO:0032790">
    <property type="term" value="P:ribosome disassembly"/>
    <property type="evidence" value="ECO:0007669"/>
    <property type="project" value="TreeGrafter"/>
</dbReference>
<dbReference type="GO" id="GO:0005737">
    <property type="term" value="C:cytoplasm"/>
    <property type="evidence" value="ECO:0007669"/>
    <property type="project" value="UniProtKB-ARBA"/>
</dbReference>
<dbReference type="InterPro" id="IPR019814">
    <property type="entry name" value="Translation_initiation_fac_3_N"/>
</dbReference>
<keyword evidence="3" id="KW-0648">Protein biosynthesis</keyword>
<comment type="caution">
    <text evidence="7">The sequence shown here is derived from an EMBL/GenBank/DDBJ whole genome shotgun (WGS) entry which is preliminary data.</text>
</comment>
<dbReference type="Pfam" id="PF00707">
    <property type="entry name" value="IF3_C"/>
    <property type="match status" value="1"/>
</dbReference>
<feature type="domain" description="Translation initiation factor 3 N-terminal" evidence="6">
    <location>
        <begin position="2"/>
        <end position="59"/>
    </location>
</feature>
<gene>
    <name evidence="7" type="ORF">A3H70_04240</name>
</gene>
<name>A0A1G2BU78_9BACT</name>
<reference evidence="7 8" key="1">
    <citation type="journal article" date="2016" name="Nat. Commun.">
        <title>Thousands of microbial genomes shed light on interconnected biogeochemical processes in an aquifer system.</title>
        <authorList>
            <person name="Anantharaman K."/>
            <person name="Brown C.T."/>
            <person name="Hug L.A."/>
            <person name="Sharon I."/>
            <person name="Castelle C.J."/>
            <person name="Probst A.J."/>
            <person name="Thomas B.C."/>
            <person name="Singh A."/>
            <person name="Wilkins M.J."/>
            <person name="Karaoz U."/>
            <person name="Brodie E.L."/>
            <person name="Williams K.H."/>
            <person name="Hubbard S.S."/>
            <person name="Banfield J.F."/>
        </authorList>
    </citation>
    <scope>NUCLEOTIDE SEQUENCE [LARGE SCALE GENOMIC DNA]</scope>
</reference>
<dbReference type="SUPFAM" id="SSF54364">
    <property type="entry name" value="Translation initiation factor IF3, N-terminal domain"/>
    <property type="match status" value="1"/>
</dbReference>
<comment type="similarity">
    <text evidence="1">Belongs to the IF-3 family.</text>
</comment>
<feature type="domain" description="Translation initiation factor 3 C-terminal" evidence="5">
    <location>
        <begin position="68"/>
        <end position="152"/>
    </location>
</feature>
<protein>
    <recommendedName>
        <fullName evidence="4">Translation initiation factor IF-3</fullName>
    </recommendedName>
</protein>
<evidence type="ECO:0000256" key="2">
    <source>
        <dbReference type="ARBA" id="ARBA00022540"/>
    </source>
</evidence>
<proteinExistence type="inferred from homology"/>
<evidence type="ECO:0000256" key="1">
    <source>
        <dbReference type="ARBA" id="ARBA00005439"/>
    </source>
</evidence>
<evidence type="ECO:0000259" key="5">
    <source>
        <dbReference type="Pfam" id="PF00707"/>
    </source>
</evidence>
<dbReference type="Gene3D" id="3.30.110.10">
    <property type="entry name" value="Translation initiation factor 3 (IF-3), C-terminal domain"/>
    <property type="match status" value="1"/>
</dbReference>
<dbReference type="Pfam" id="PF05198">
    <property type="entry name" value="IF3_N"/>
    <property type="match status" value="1"/>
</dbReference>
<evidence type="ECO:0000256" key="4">
    <source>
        <dbReference type="NCBIfam" id="TIGR00168"/>
    </source>
</evidence>
<evidence type="ECO:0000256" key="3">
    <source>
        <dbReference type="ARBA" id="ARBA00022917"/>
    </source>
</evidence>
<dbReference type="Proteomes" id="UP000178109">
    <property type="component" value="Unassembled WGS sequence"/>
</dbReference>
<evidence type="ECO:0000259" key="6">
    <source>
        <dbReference type="Pfam" id="PF05198"/>
    </source>
</evidence>
<evidence type="ECO:0000313" key="8">
    <source>
        <dbReference type="Proteomes" id="UP000178109"/>
    </source>
</evidence>
<dbReference type="InterPro" id="IPR001288">
    <property type="entry name" value="Translation_initiation_fac_3"/>
</dbReference>
<dbReference type="GO" id="GO:0043022">
    <property type="term" value="F:ribosome binding"/>
    <property type="evidence" value="ECO:0007669"/>
    <property type="project" value="TreeGrafter"/>
</dbReference>
<sequence length="153" mass="17455">MVIDETGQNLGVMNTSAAVAQAQEQGFDLVEVQPNLNPPVCKIIDYSQFQYEQNKHRQKQKARQKKVALKGVRLSFRISDHDKETRLSQARKFLEQGHKVKLEIVLRGRERGYGDQAKAQMEQFARTLGNDIFVEQPFSKQGGRISLVIARKT</sequence>
<dbReference type="InterPro" id="IPR036787">
    <property type="entry name" value="T_IF-3_N_sf"/>
</dbReference>
<dbReference type="InterPro" id="IPR019815">
    <property type="entry name" value="Translation_initiation_fac_3_C"/>
</dbReference>
<dbReference type="PANTHER" id="PTHR10938:SF0">
    <property type="entry name" value="TRANSLATION INITIATION FACTOR IF-3, MITOCHONDRIAL"/>
    <property type="match status" value="1"/>
</dbReference>
<organism evidence="7 8">
    <name type="scientific">Candidatus Komeilibacteria bacterium RIFCSPLOWO2_02_FULL_48_11</name>
    <dbReference type="NCBI Taxonomy" id="1798553"/>
    <lineage>
        <taxon>Bacteria</taxon>
        <taxon>Candidatus Komeiliibacteriota</taxon>
    </lineage>
</organism>
<dbReference type="InterPro" id="IPR036788">
    <property type="entry name" value="T_IF-3_C_sf"/>
</dbReference>